<dbReference type="EMBL" id="CBLX010000013">
    <property type="protein sequence ID" value="CDG40117.1"/>
    <property type="molecule type" value="Genomic_DNA"/>
</dbReference>
<dbReference type="PANTHER" id="PTHR42733:SF12">
    <property type="entry name" value="PROTEINASE"/>
    <property type="match status" value="1"/>
</dbReference>
<dbReference type="eggNOG" id="COG0693">
    <property type="taxonomic scope" value="Bacteria"/>
</dbReference>
<accession>A0A060QL91</accession>
<dbReference type="InterPro" id="IPR029062">
    <property type="entry name" value="Class_I_gatase-like"/>
</dbReference>
<feature type="domain" description="DJ-1/PfpI" evidence="2">
    <location>
        <begin position="5"/>
        <end position="172"/>
    </location>
</feature>
<dbReference type="RefSeq" id="WP_031240988.1">
    <property type="nucleotide sequence ID" value="NZ_CBLX010000013.1"/>
</dbReference>
<dbReference type="PANTHER" id="PTHR42733">
    <property type="entry name" value="DJ-1 PROTEIN"/>
    <property type="match status" value="1"/>
</dbReference>
<evidence type="ECO:0000259" key="2">
    <source>
        <dbReference type="Pfam" id="PF01965"/>
    </source>
</evidence>
<dbReference type="PROSITE" id="PS51276">
    <property type="entry name" value="PEPTIDASE_C56_PFPI"/>
    <property type="match status" value="1"/>
</dbReference>
<proteinExistence type="inferred from homology"/>
<gene>
    <name evidence="3" type="ORF">ASAP_2072</name>
</gene>
<dbReference type="Gene3D" id="3.40.50.880">
    <property type="match status" value="1"/>
</dbReference>
<comment type="similarity">
    <text evidence="1">Belongs to the peptidase C56 family.</text>
</comment>
<evidence type="ECO:0000313" key="3">
    <source>
        <dbReference type="EMBL" id="CDG40117.1"/>
    </source>
</evidence>
<reference evidence="3 4" key="1">
    <citation type="journal article" date="2014" name="Genome Biol. Evol.">
        <title>Acetic acid bacteria genomes reveal functional traits for adaptation to life in insect guts.</title>
        <authorList>
            <person name="Chouaia B."/>
            <person name="Gaiarsa S."/>
            <person name="Crotti E."/>
            <person name="Comandatore F."/>
            <person name="Degli Esposti M."/>
            <person name="Ricci I."/>
            <person name="Alma A."/>
            <person name="Favia G."/>
            <person name="Bandi C."/>
            <person name="Daffonchio D."/>
        </authorList>
    </citation>
    <scope>NUCLEOTIDE SEQUENCE [LARGE SCALE GENOMIC DNA]</scope>
    <source>
        <strain evidence="3 4">SF2.1</strain>
    </source>
</reference>
<dbReference type="InterPro" id="IPR006286">
    <property type="entry name" value="C56_PfpI-like"/>
</dbReference>
<protein>
    <submittedName>
        <fullName evidence="3">ThiJ/PfpI family protein</fullName>
    </submittedName>
</protein>
<organism evidence="3 4">
    <name type="scientific">Asaia bogorensis</name>
    <dbReference type="NCBI Taxonomy" id="91915"/>
    <lineage>
        <taxon>Bacteria</taxon>
        <taxon>Pseudomonadati</taxon>
        <taxon>Pseudomonadota</taxon>
        <taxon>Alphaproteobacteria</taxon>
        <taxon>Acetobacterales</taxon>
        <taxon>Acetobacteraceae</taxon>
        <taxon>Asaia</taxon>
    </lineage>
</organism>
<dbReference type="InterPro" id="IPR002818">
    <property type="entry name" value="DJ-1/PfpI"/>
</dbReference>
<reference evidence="3 4" key="2">
    <citation type="journal article" date="2014" name="PLoS ONE">
        <title>Evolution of mitochondria reconstructed from the energy metabolism of living bacteria.</title>
        <authorList>
            <person name="Degli Esposti M."/>
            <person name="Chouaia B."/>
            <person name="Comandatore F."/>
            <person name="Crotti E."/>
            <person name="Sassera D."/>
            <person name="Lievens P.M."/>
            <person name="Daffonchio D."/>
            <person name="Bandi C."/>
        </authorList>
    </citation>
    <scope>NUCLEOTIDE SEQUENCE [LARGE SCALE GENOMIC DNA]</scope>
    <source>
        <strain evidence="3 4">SF2.1</strain>
    </source>
</reference>
<dbReference type="SUPFAM" id="SSF52317">
    <property type="entry name" value="Class I glutamine amidotransferase-like"/>
    <property type="match status" value="1"/>
</dbReference>
<comment type="caution">
    <text evidence="3">The sequence shown here is derived from an EMBL/GenBank/DDBJ whole genome shotgun (WGS) entry which is preliminary data.</text>
</comment>
<sequence length="178" mass="18807">MNPCIAILATHGVEECELVQPRQALEANGFRTLVVAPEKGTIQSMKGDVHPASTIEVGATIGEAADMEFAGILLPGGTTNPDALRINEAAIAFLRGFVAQGKPIASICHGAWTLIEAGGVKSRTLTSWPSLQTDLLNAGANWVDREVVVDANLVTSRNPDDLPAFCEALVAQYRDKSA</sequence>
<evidence type="ECO:0000256" key="1">
    <source>
        <dbReference type="ARBA" id="ARBA00008542"/>
    </source>
</evidence>
<dbReference type="Pfam" id="PF01965">
    <property type="entry name" value="DJ-1_PfpI"/>
    <property type="match status" value="1"/>
</dbReference>
<name>A0A060QL91_9PROT</name>
<evidence type="ECO:0000313" key="4">
    <source>
        <dbReference type="Proteomes" id="UP000027583"/>
    </source>
</evidence>
<dbReference type="AlphaFoldDB" id="A0A060QL91"/>
<dbReference type="CDD" id="cd03134">
    <property type="entry name" value="GATase1_PfpI_like"/>
    <property type="match status" value="1"/>
</dbReference>
<dbReference type="Proteomes" id="UP000027583">
    <property type="component" value="Unassembled WGS sequence"/>
</dbReference>
<dbReference type="NCBIfam" id="TIGR01382">
    <property type="entry name" value="PfpI"/>
    <property type="match status" value="1"/>
</dbReference>